<dbReference type="AlphaFoldDB" id="A0A0E9VYU7"/>
<name>A0A0E9VYU7_ANGAN</name>
<organism evidence="1">
    <name type="scientific">Anguilla anguilla</name>
    <name type="common">European freshwater eel</name>
    <name type="synonym">Muraena anguilla</name>
    <dbReference type="NCBI Taxonomy" id="7936"/>
    <lineage>
        <taxon>Eukaryota</taxon>
        <taxon>Metazoa</taxon>
        <taxon>Chordata</taxon>
        <taxon>Craniata</taxon>
        <taxon>Vertebrata</taxon>
        <taxon>Euteleostomi</taxon>
        <taxon>Actinopterygii</taxon>
        <taxon>Neopterygii</taxon>
        <taxon>Teleostei</taxon>
        <taxon>Anguilliformes</taxon>
        <taxon>Anguillidae</taxon>
        <taxon>Anguilla</taxon>
    </lineage>
</organism>
<reference evidence="1" key="2">
    <citation type="journal article" date="2015" name="Fish Shellfish Immunol.">
        <title>Early steps in the European eel (Anguilla anguilla)-Vibrio vulnificus interaction in the gills: Role of the RtxA13 toxin.</title>
        <authorList>
            <person name="Callol A."/>
            <person name="Pajuelo D."/>
            <person name="Ebbesson L."/>
            <person name="Teles M."/>
            <person name="MacKenzie S."/>
            <person name="Amaro C."/>
        </authorList>
    </citation>
    <scope>NUCLEOTIDE SEQUENCE</scope>
</reference>
<dbReference type="EMBL" id="GBXM01025273">
    <property type="protein sequence ID" value="JAH83304.1"/>
    <property type="molecule type" value="Transcribed_RNA"/>
</dbReference>
<proteinExistence type="predicted"/>
<sequence>MNRKPPYSCVATLAKQWYQRRVLFFFCSGNKL</sequence>
<evidence type="ECO:0000313" key="1">
    <source>
        <dbReference type="EMBL" id="JAH83304.1"/>
    </source>
</evidence>
<protein>
    <submittedName>
        <fullName evidence="1">Uncharacterized protein</fullName>
    </submittedName>
</protein>
<reference evidence="1" key="1">
    <citation type="submission" date="2014-11" db="EMBL/GenBank/DDBJ databases">
        <authorList>
            <person name="Amaro Gonzalez C."/>
        </authorList>
    </citation>
    <scope>NUCLEOTIDE SEQUENCE</scope>
</reference>
<accession>A0A0E9VYU7</accession>